<feature type="signal peptide" evidence="3">
    <location>
        <begin position="1"/>
        <end position="18"/>
    </location>
</feature>
<protein>
    <submittedName>
        <fullName evidence="4">Uncharacterized protein</fullName>
    </submittedName>
</protein>
<feature type="region of interest" description="Disordered" evidence="1">
    <location>
        <begin position="115"/>
        <end position="136"/>
    </location>
</feature>
<keyword evidence="2" id="KW-1133">Transmembrane helix</keyword>
<organism evidence="4 5">
    <name type="scientific">Hypsibius exemplaris</name>
    <name type="common">Freshwater tardigrade</name>
    <dbReference type="NCBI Taxonomy" id="2072580"/>
    <lineage>
        <taxon>Eukaryota</taxon>
        <taxon>Metazoa</taxon>
        <taxon>Ecdysozoa</taxon>
        <taxon>Tardigrada</taxon>
        <taxon>Eutardigrada</taxon>
        <taxon>Parachela</taxon>
        <taxon>Hypsibioidea</taxon>
        <taxon>Hypsibiidae</taxon>
        <taxon>Hypsibius</taxon>
    </lineage>
</organism>
<accession>A0A1W0WGN4</accession>
<proteinExistence type="predicted"/>
<sequence>MKIYTVVVCMVMLTAVCAFCIRLPRYGGYRRRFYASRIKPTIVAPQIPTAAPDVSLKVQMLAAAKKAIQGAAVMAAGAAAAGGIVTAMEGGGSELEIVGPQIAMSASKFPTTATSTFASTTPDHATSTKTPTSTKADHHVHAMTNVVGMTKEETTHHQVIIFVTVGGGGIVVLGTTIVAALKRLRKGKRATPSDNGDEV</sequence>
<feature type="transmembrane region" description="Helical" evidence="2">
    <location>
        <begin position="159"/>
        <end position="181"/>
    </location>
</feature>
<keyword evidence="5" id="KW-1185">Reference proteome</keyword>
<evidence type="ECO:0000256" key="3">
    <source>
        <dbReference type="SAM" id="SignalP"/>
    </source>
</evidence>
<dbReference type="Proteomes" id="UP000192578">
    <property type="component" value="Unassembled WGS sequence"/>
</dbReference>
<dbReference type="EMBL" id="MTYJ01000106">
    <property type="protein sequence ID" value="OQV14361.1"/>
    <property type="molecule type" value="Genomic_DNA"/>
</dbReference>
<evidence type="ECO:0000256" key="1">
    <source>
        <dbReference type="SAM" id="MobiDB-lite"/>
    </source>
</evidence>
<evidence type="ECO:0000256" key="2">
    <source>
        <dbReference type="SAM" id="Phobius"/>
    </source>
</evidence>
<comment type="caution">
    <text evidence="4">The sequence shown here is derived from an EMBL/GenBank/DDBJ whole genome shotgun (WGS) entry which is preliminary data.</text>
</comment>
<keyword evidence="3" id="KW-0732">Signal</keyword>
<evidence type="ECO:0000313" key="4">
    <source>
        <dbReference type="EMBL" id="OQV14361.1"/>
    </source>
</evidence>
<name>A0A1W0WGN4_HYPEX</name>
<feature type="chain" id="PRO_5010702332" evidence="3">
    <location>
        <begin position="19"/>
        <end position="199"/>
    </location>
</feature>
<feature type="compositionally biased region" description="Low complexity" evidence="1">
    <location>
        <begin position="115"/>
        <end position="134"/>
    </location>
</feature>
<keyword evidence="2" id="KW-0472">Membrane</keyword>
<gene>
    <name evidence="4" type="ORF">BV898_11479</name>
</gene>
<keyword evidence="2" id="KW-0812">Transmembrane</keyword>
<dbReference type="AlphaFoldDB" id="A0A1W0WGN4"/>
<reference evidence="5" key="1">
    <citation type="submission" date="2017-01" db="EMBL/GenBank/DDBJ databases">
        <title>Comparative genomics of anhydrobiosis in the tardigrade Hypsibius dujardini.</title>
        <authorList>
            <person name="Yoshida Y."/>
            <person name="Koutsovoulos G."/>
            <person name="Laetsch D."/>
            <person name="Stevens L."/>
            <person name="Kumar S."/>
            <person name="Horikawa D."/>
            <person name="Ishino K."/>
            <person name="Komine S."/>
            <person name="Tomita M."/>
            <person name="Blaxter M."/>
            <person name="Arakawa K."/>
        </authorList>
    </citation>
    <scope>NUCLEOTIDE SEQUENCE [LARGE SCALE GENOMIC DNA]</scope>
    <source>
        <strain evidence="5">Z151</strain>
    </source>
</reference>
<evidence type="ECO:0000313" key="5">
    <source>
        <dbReference type="Proteomes" id="UP000192578"/>
    </source>
</evidence>